<organism evidence="13 14">
    <name type="scientific">Rhizopus stolonifer</name>
    <name type="common">Rhizopus nigricans</name>
    <dbReference type="NCBI Taxonomy" id="4846"/>
    <lineage>
        <taxon>Eukaryota</taxon>
        <taxon>Fungi</taxon>
        <taxon>Fungi incertae sedis</taxon>
        <taxon>Mucoromycota</taxon>
        <taxon>Mucoromycotina</taxon>
        <taxon>Mucoromycetes</taxon>
        <taxon>Mucorales</taxon>
        <taxon>Mucorineae</taxon>
        <taxon>Rhizopodaceae</taxon>
        <taxon>Rhizopus</taxon>
    </lineage>
</organism>
<keyword evidence="3" id="KW-0964">Secreted</keyword>
<reference evidence="13 14" key="1">
    <citation type="journal article" date="2018" name="G3 (Bethesda)">
        <title>Phylogenetic and Phylogenomic Definition of Rhizopus Species.</title>
        <authorList>
            <person name="Gryganskyi A.P."/>
            <person name="Golan J."/>
            <person name="Dolatabadi S."/>
            <person name="Mondo S."/>
            <person name="Robb S."/>
            <person name="Idnurm A."/>
            <person name="Muszewska A."/>
            <person name="Steczkiewicz K."/>
            <person name="Masonjones S."/>
            <person name="Liao H.L."/>
            <person name="Gajdeczka M.T."/>
            <person name="Anike F."/>
            <person name="Vuek A."/>
            <person name="Anishchenko I.M."/>
            <person name="Voigt K."/>
            <person name="de Hoog G.S."/>
            <person name="Smith M.E."/>
            <person name="Heitman J."/>
            <person name="Vilgalys R."/>
            <person name="Stajich J.E."/>
        </authorList>
    </citation>
    <scope>NUCLEOTIDE SEQUENCE [LARGE SCALE GENOMIC DNA]</scope>
    <source>
        <strain evidence="13 14">LSU 92-RS-03</strain>
    </source>
</reference>
<keyword evidence="14" id="KW-1185">Reference proteome</keyword>
<evidence type="ECO:0000256" key="9">
    <source>
        <dbReference type="ARBA" id="ARBA00023295"/>
    </source>
</evidence>
<evidence type="ECO:0000256" key="6">
    <source>
        <dbReference type="ARBA" id="ARBA00022801"/>
    </source>
</evidence>
<sequence>MVYIPSISSSLALITVLASAAQAATICTVATGSSDAATAITTAFTNCANGGTVVFTKGATYNLNSLVSVTGLKGTKKWWDAGDKKAPTVLRITATSSSFSNFIIKQAPRAHIGITSSTGVTLNKITMNTVSSSSNDAHNTDAVDISNSKNIVWTNSDVTNGDDCLAINGNTSNVTLSGISCTGSHGFSVGSLGKGGETDVVSDITVKGSKCTNCQNGVRIKTWPGGKGSVSGITFSDVTLTNVDNPILITTHYCDNNQKSYCTGNDASSLTISDVVLKDISGSVSTAGNPILNVNCSTKTPCSDFTLTDISITKQSKTKSNICTNLSGSSKISYCSQ</sequence>
<protein>
    <recommendedName>
        <fullName evidence="15">Exopolygalacturonase rpg16</fullName>
    </recommendedName>
</protein>
<keyword evidence="9 11" id="KW-0326">Glycosidase</keyword>
<dbReference type="AlphaFoldDB" id="A0A367JIX5"/>
<accession>A0A367JIX5</accession>
<dbReference type="Pfam" id="PF00295">
    <property type="entry name" value="Glyco_hydro_28"/>
    <property type="match status" value="1"/>
</dbReference>
<dbReference type="PANTHER" id="PTHR31736:SF19">
    <property type="entry name" value="PECTIN LYASE SUPERFAMILY PROTEIN-RELATED"/>
    <property type="match status" value="1"/>
</dbReference>
<keyword evidence="10" id="KW-0961">Cell wall biogenesis/degradation</keyword>
<dbReference type="InterPro" id="IPR000743">
    <property type="entry name" value="Glyco_hydro_28"/>
</dbReference>
<keyword evidence="8" id="KW-0325">Glycoprotein</keyword>
<evidence type="ECO:0000313" key="14">
    <source>
        <dbReference type="Proteomes" id="UP000253551"/>
    </source>
</evidence>
<evidence type="ECO:0000256" key="8">
    <source>
        <dbReference type="ARBA" id="ARBA00023180"/>
    </source>
</evidence>
<keyword evidence="4 12" id="KW-0732">Signal</keyword>
<dbReference type="InterPro" id="IPR006626">
    <property type="entry name" value="PbH1"/>
</dbReference>
<dbReference type="GO" id="GO:0005576">
    <property type="term" value="C:extracellular region"/>
    <property type="evidence" value="ECO:0007669"/>
    <property type="project" value="UniProtKB-SubCell"/>
</dbReference>
<comment type="subcellular location">
    <subcellularLocation>
        <location evidence="1">Secreted</location>
    </subcellularLocation>
</comment>
<dbReference type="EMBL" id="PJQM01003262">
    <property type="protein sequence ID" value="RCH89836.1"/>
    <property type="molecule type" value="Genomic_DNA"/>
</dbReference>
<dbReference type="Gene3D" id="2.160.20.10">
    <property type="entry name" value="Single-stranded right-handed beta-helix, Pectin lyase-like"/>
    <property type="match status" value="1"/>
</dbReference>
<evidence type="ECO:0000256" key="1">
    <source>
        <dbReference type="ARBA" id="ARBA00004613"/>
    </source>
</evidence>
<name>A0A367JIX5_RHIST</name>
<feature type="signal peptide" evidence="12">
    <location>
        <begin position="1"/>
        <end position="23"/>
    </location>
</feature>
<dbReference type="STRING" id="4846.A0A367JIX5"/>
<evidence type="ECO:0000256" key="7">
    <source>
        <dbReference type="ARBA" id="ARBA00023157"/>
    </source>
</evidence>
<evidence type="ECO:0000256" key="3">
    <source>
        <dbReference type="ARBA" id="ARBA00022525"/>
    </source>
</evidence>
<evidence type="ECO:0000256" key="4">
    <source>
        <dbReference type="ARBA" id="ARBA00022729"/>
    </source>
</evidence>
<dbReference type="SMART" id="SM00710">
    <property type="entry name" value="PbH1"/>
    <property type="match status" value="5"/>
</dbReference>
<dbReference type="GO" id="GO:0045490">
    <property type="term" value="P:pectin catabolic process"/>
    <property type="evidence" value="ECO:0007669"/>
    <property type="project" value="UniProtKB-ARBA"/>
</dbReference>
<dbReference type="InterPro" id="IPR011050">
    <property type="entry name" value="Pectin_lyase_fold/virulence"/>
</dbReference>
<evidence type="ECO:0000313" key="13">
    <source>
        <dbReference type="EMBL" id="RCH89836.1"/>
    </source>
</evidence>
<comment type="caution">
    <text evidence="13">The sequence shown here is derived from an EMBL/GenBank/DDBJ whole genome shotgun (WGS) entry which is preliminary data.</text>
</comment>
<evidence type="ECO:0008006" key="15">
    <source>
        <dbReference type="Google" id="ProtNLM"/>
    </source>
</evidence>
<evidence type="ECO:0000256" key="11">
    <source>
        <dbReference type="RuleBase" id="RU361169"/>
    </source>
</evidence>
<keyword evidence="6 11" id="KW-0378">Hydrolase</keyword>
<evidence type="ECO:0000256" key="10">
    <source>
        <dbReference type="ARBA" id="ARBA00023316"/>
    </source>
</evidence>
<evidence type="ECO:0000256" key="2">
    <source>
        <dbReference type="ARBA" id="ARBA00008834"/>
    </source>
</evidence>
<keyword evidence="7" id="KW-1015">Disulfide bond</keyword>
<dbReference type="PANTHER" id="PTHR31736">
    <property type="match status" value="1"/>
</dbReference>
<gene>
    <name evidence="13" type="ORF">CU098_006083</name>
</gene>
<comment type="similarity">
    <text evidence="2 11">Belongs to the glycosyl hydrolase 28 family.</text>
</comment>
<evidence type="ECO:0000256" key="5">
    <source>
        <dbReference type="ARBA" id="ARBA00022737"/>
    </source>
</evidence>
<feature type="chain" id="PRO_5016817647" description="Exopolygalacturonase rpg16" evidence="12">
    <location>
        <begin position="24"/>
        <end position="337"/>
    </location>
</feature>
<evidence type="ECO:0000256" key="12">
    <source>
        <dbReference type="SAM" id="SignalP"/>
    </source>
</evidence>
<keyword evidence="5" id="KW-0677">Repeat</keyword>
<proteinExistence type="inferred from homology"/>
<dbReference type="GO" id="GO:0071555">
    <property type="term" value="P:cell wall organization"/>
    <property type="evidence" value="ECO:0007669"/>
    <property type="project" value="UniProtKB-KW"/>
</dbReference>
<dbReference type="GO" id="GO:0004650">
    <property type="term" value="F:polygalacturonase activity"/>
    <property type="evidence" value="ECO:0007669"/>
    <property type="project" value="InterPro"/>
</dbReference>
<dbReference type="Proteomes" id="UP000253551">
    <property type="component" value="Unassembled WGS sequence"/>
</dbReference>
<dbReference type="OrthoDB" id="187139at2759"/>
<dbReference type="SUPFAM" id="SSF51126">
    <property type="entry name" value="Pectin lyase-like"/>
    <property type="match status" value="1"/>
</dbReference>
<dbReference type="InterPro" id="IPR012334">
    <property type="entry name" value="Pectin_lyas_fold"/>
</dbReference>